<feature type="compositionally biased region" description="Polar residues" evidence="1">
    <location>
        <begin position="28"/>
        <end position="44"/>
    </location>
</feature>
<feature type="region of interest" description="Disordered" evidence="1">
    <location>
        <begin position="22"/>
        <end position="50"/>
    </location>
</feature>
<reference evidence="2" key="1">
    <citation type="submission" date="2014-12" db="EMBL/GenBank/DDBJ databases">
        <title>Insight into the proteome of Arion vulgaris.</title>
        <authorList>
            <person name="Aradska J."/>
            <person name="Bulat T."/>
            <person name="Smidak R."/>
            <person name="Sarate P."/>
            <person name="Gangsoo J."/>
            <person name="Sialana F."/>
            <person name="Bilban M."/>
            <person name="Lubec G."/>
        </authorList>
    </citation>
    <scope>NUCLEOTIDE SEQUENCE</scope>
    <source>
        <tissue evidence="2">Skin</tissue>
    </source>
</reference>
<protein>
    <submittedName>
        <fullName evidence="2">Uncharacterized protein</fullName>
    </submittedName>
</protein>
<sequence length="50" mass="5613">QPNSTVYIVFYIKTEVEMKTTKKDGYTTAESSSKAKLTVTQAPRATQDKK</sequence>
<dbReference type="EMBL" id="HACG01038723">
    <property type="protein sequence ID" value="CEK85588.1"/>
    <property type="molecule type" value="Transcribed_RNA"/>
</dbReference>
<name>A0A0B7AXR8_9EUPU</name>
<accession>A0A0B7AXR8</accession>
<organism evidence="2">
    <name type="scientific">Arion vulgaris</name>
    <dbReference type="NCBI Taxonomy" id="1028688"/>
    <lineage>
        <taxon>Eukaryota</taxon>
        <taxon>Metazoa</taxon>
        <taxon>Spiralia</taxon>
        <taxon>Lophotrochozoa</taxon>
        <taxon>Mollusca</taxon>
        <taxon>Gastropoda</taxon>
        <taxon>Heterobranchia</taxon>
        <taxon>Euthyneura</taxon>
        <taxon>Panpulmonata</taxon>
        <taxon>Eupulmonata</taxon>
        <taxon>Stylommatophora</taxon>
        <taxon>Helicina</taxon>
        <taxon>Arionoidea</taxon>
        <taxon>Arionidae</taxon>
        <taxon>Arion</taxon>
    </lineage>
</organism>
<dbReference type="AlphaFoldDB" id="A0A0B7AXR8"/>
<evidence type="ECO:0000313" key="2">
    <source>
        <dbReference type="EMBL" id="CEK85588.1"/>
    </source>
</evidence>
<feature type="non-terminal residue" evidence="2">
    <location>
        <position position="1"/>
    </location>
</feature>
<gene>
    <name evidence="2" type="primary">ORF149010</name>
</gene>
<proteinExistence type="predicted"/>
<evidence type="ECO:0000256" key="1">
    <source>
        <dbReference type="SAM" id="MobiDB-lite"/>
    </source>
</evidence>